<dbReference type="Proteomes" id="UP000536604">
    <property type="component" value="Unassembled WGS sequence"/>
</dbReference>
<accession>A0A841IZJ6</accession>
<dbReference type="RefSeq" id="WP_184293319.1">
    <property type="nucleotide sequence ID" value="NZ_JACHJO010000012.1"/>
</dbReference>
<dbReference type="AlphaFoldDB" id="A0A841IZJ6"/>
<feature type="region of interest" description="Disordered" evidence="1">
    <location>
        <begin position="1"/>
        <end position="24"/>
    </location>
</feature>
<dbReference type="SUPFAM" id="SSF160104">
    <property type="entry name" value="Acetoacetate decarboxylase-like"/>
    <property type="match status" value="1"/>
</dbReference>
<dbReference type="Pfam" id="PF09844">
    <property type="entry name" value="DUF2071"/>
    <property type="match status" value="1"/>
</dbReference>
<evidence type="ECO:0000313" key="2">
    <source>
        <dbReference type="EMBL" id="MBB6121875.1"/>
    </source>
</evidence>
<sequence>MRVHRLWRSEEPGDTAPAPPLPGPALMHQSWRDVLFVHWPVDPEDVAPLLPPHTRPDTLDGAAHVGLVAFHVPGTRVAGVLPAGSFDEVNVRVYAVDGHGRRSTVFLTMDVSSAHIAAAGRAIAGVPYLWADVSLRQGPERHAGAVRRRLPAGAAARWSFRVGERLEETPPLEEFLTARWGLHVRHLGATLWIRNRHRPWPLYRAELLHYEGNLLRSAGLSPLTEEPLSVLWSPGTETGFTPSTVPAPAGGEGP</sequence>
<gene>
    <name evidence="2" type="ORF">FHS13_003854</name>
</gene>
<keyword evidence="3" id="KW-1185">Reference proteome</keyword>
<proteinExistence type="predicted"/>
<dbReference type="EMBL" id="JACHJO010000012">
    <property type="protein sequence ID" value="MBB6121875.1"/>
    <property type="molecule type" value="Genomic_DNA"/>
</dbReference>
<dbReference type="InterPro" id="IPR018644">
    <property type="entry name" value="DUF2071"/>
</dbReference>
<name>A0A841IZJ6_9ACTN</name>
<feature type="compositionally biased region" description="Polar residues" evidence="1">
    <location>
        <begin position="235"/>
        <end position="244"/>
    </location>
</feature>
<dbReference type="PANTHER" id="PTHR39186">
    <property type="entry name" value="DUF2071 FAMILY PROTEIN"/>
    <property type="match status" value="1"/>
</dbReference>
<dbReference type="InterPro" id="IPR023375">
    <property type="entry name" value="ADC_dom_sf"/>
</dbReference>
<dbReference type="PANTHER" id="PTHR39186:SF1">
    <property type="entry name" value="DUF2071 DOMAIN-CONTAINING PROTEIN"/>
    <property type="match status" value="1"/>
</dbReference>
<comment type="caution">
    <text evidence="2">The sequence shown here is derived from an EMBL/GenBank/DDBJ whole genome shotgun (WGS) entry which is preliminary data.</text>
</comment>
<evidence type="ECO:0000313" key="3">
    <source>
        <dbReference type="Proteomes" id="UP000536604"/>
    </source>
</evidence>
<reference evidence="2 3" key="1">
    <citation type="submission" date="2020-08" db="EMBL/GenBank/DDBJ databases">
        <title>Genomic Encyclopedia of Type Strains, Phase III (KMG-III): the genomes of soil and plant-associated and newly described type strains.</title>
        <authorList>
            <person name="Whitman W."/>
        </authorList>
    </citation>
    <scope>NUCLEOTIDE SEQUENCE [LARGE SCALE GENOMIC DNA]</scope>
    <source>
        <strain evidence="2 3">CECT 8712</strain>
    </source>
</reference>
<evidence type="ECO:0000256" key="1">
    <source>
        <dbReference type="SAM" id="MobiDB-lite"/>
    </source>
</evidence>
<protein>
    <recommendedName>
        <fullName evidence="4">DUF2071 domain-containing protein</fullName>
    </recommendedName>
</protein>
<dbReference type="Gene3D" id="2.40.400.10">
    <property type="entry name" value="Acetoacetate decarboxylase-like"/>
    <property type="match status" value="1"/>
</dbReference>
<organism evidence="2 3">
    <name type="scientific">Nocardiopsis algeriensis</name>
    <dbReference type="NCBI Taxonomy" id="1478215"/>
    <lineage>
        <taxon>Bacteria</taxon>
        <taxon>Bacillati</taxon>
        <taxon>Actinomycetota</taxon>
        <taxon>Actinomycetes</taxon>
        <taxon>Streptosporangiales</taxon>
        <taxon>Nocardiopsidaceae</taxon>
        <taxon>Nocardiopsis</taxon>
    </lineage>
</organism>
<feature type="region of interest" description="Disordered" evidence="1">
    <location>
        <begin position="233"/>
        <end position="254"/>
    </location>
</feature>
<evidence type="ECO:0008006" key="4">
    <source>
        <dbReference type="Google" id="ProtNLM"/>
    </source>
</evidence>